<reference evidence="1" key="1">
    <citation type="submission" date="2014-11" db="EMBL/GenBank/DDBJ databases">
        <authorList>
            <person name="Amaro Gonzalez C."/>
        </authorList>
    </citation>
    <scope>NUCLEOTIDE SEQUENCE</scope>
</reference>
<evidence type="ECO:0000313" key="1">
    <source>
        <dbReference type="EMBL" id="JAH87955.1"/>
    </source>
</evidence>
<sequence length="61" mass="6898">MPKQAHAGHVTEMPVPLLIKTARKTGDCHCFHSFRVCIFKKENFSCGSRSCLVQCCKNNKM</sequence>
<organism evidence="1">
    <name type="scientific">Anguilla anguilla</name>
    <name type="common">European freshwater eel</name>
    <name type="synonym">Muraena anguilla</name>
    <dbReference type="NCBI Taxonomy" id="7936"/>
    <lineage>
        <taxon>Eukaryota</taxon>
        <taxon>Metazoa</taxon>
        <taxon>Chordata</taxon>
        <taxon>Craniata</taxon>
        <taxon>Vertebrata</taxon>
        <taxon>Euteleostomi</taxon>
        <taxon>Actinopterygii</taxon>
        <taxon>Neopterygii</taxon>
        <taxon>Teleostei</taxon>
        <taxon>Anguilliformes</taxon>
        <taxon>Anguillidae</taxon>
        <taxon>Anguilla</taxon>
    </lineage>
</organism>
<accession>A0A0E9WEG1</accession>
<reference evidence="1" key="2">
    <citation type="journal article" date="2015" name="Fish Shellfish Immunol.">
        <title>Early steps in the European eel (Anguilla anguilla)-Vibrio vulnificus interaction in the gills: Role of the RtxA13 toxin.</title>
        <authorList>
            <person name="Callol A."/>
            <person name="Pajuelo D."/>
            <person name="Ebbesson L."/>
            <person name="Teles M."/>
            <person name="MacKenzie S."/>
            <person name="Amaro C."/>
        </authorList>
    </citation>
    <scope>NUCLEOTIDE SEQUENCE</scope>
</reference>
<dbReference type="EMBL" id="GBXM01020622">
    <property type="protein sequence ID" value="JAH87955.1"/>
    <property type="molecule type" value="Transcribed_RNA"/>
</dbReference>
<dbReference type="AlphaFoldDB" id="A0A0E9WEG1"/>
<protein>
    <submittedName>
        <fullName evidence="1">Uncharacterized protein</fullName>
    </submittedName>
</protein>
<name>A0A0E9WEG1_ANGAN</name>
<proteinExistence type="predicted"/>